<dbReference type="SUPFAM" id="SSF63491">
    <property type="entry name" value="BAG domain"/>
    <property type="match status" value="1"/>
</dbReference>
<dbReference type="GO" id="GO:0000774">
    <property type="term" value="F:adenyl-nucleotide exchange factor activity"/>
    <property type="evidence" value="ECO:0007669"/>
    <property type="project" value="TreeGrafter"/>
</dbReference>
<organism evidence="4 5">
    <name type="scientific">Kalanchoe fedtschenkoi</name>
    <name type="common">Lavender scallops</name>
    <name type="synonym">South American air plant</name>
    <dbReference type="NCBI Taxonomy" id="63787"/>
    <lineage>
        <taxon>Eukaryota</taxon>
        <taxon>Viridiplantae</taxon>
        <taxon>Streptophyta</taxon>
        <taxon>Embryophyta</taxon>
        <taxon>Tracheophyta</taxon>
        <taxon>Spermatophyta</taxon>
        <taxon>Magnoliopsida</taxon>
        <taxon>eudicotyledons</taxon>
        <taxon>Gunneridae</taxon>
        <taxon>Pentapetalae</taxon>
        <taxon>Saxifragales</taxon>
        <taxon>Crassulaceae</taxon>
        <taxon>Kalanchoe</taxon>
    </lineage>
</organism>
<evidence type="ECO:0000313" key="4">
    <source>
        <dbReference type="EnsemblPlants" id="Kaladp0008s0821.1.v1.1"/>
    </source>
</evidence>
<sequence length="262" mass="28924">MMRGKSSVYGRVSESGSMSAQTTAAAGDEAAACEVRPGGMLVQKRTDQPDNLGKIVRIRVAYGKLRYEISVNSQSTFGELKKLLVRDTGLQPGEQKLIFKGRERENGAYLDMCGVKERSKVELLEDPLCRERRMVESRKTAKIQTAQRALADISAEVDRLAGQISTIKKSISSGNKVPEAQITTLIELLMRQAIKLDAVSTVGTELSAAKSLQGKRVQKSVETLDHLKVENANVKPVIILTKWETFEFDPPPSTAARWELFD</sequence>
<dbReference type="Proteomes" id="UP000594263">
    <property type="component" value="Unplaced"/>
</dbReference>
<dbReference type="AlphaFoldDB" id="A0A7N0RDN7"/>
<proteinExistence type="predicted"/>
<dbReference type="Gene3D" id="3.10.20.90">
    <property type="entry name" value="Phosphatidylinositol 3-kinase Catalytic Subunit, Chain A, domain 1"/>
    <property type="match status" value="1"/>
</dbReference>
<keyword evidence="1" id="KW-0143">Chaperone</keyword>
<dbReference type="Gene3D" id="1.20.58.120">
    <property type="entry name" value="BAG domain"/>
    <property type="match status" value="1"/>
</dbReference>
<dbReference type="EnsemblPlants" id="Kaladp0008s0821.1.v1.1">
    <property type="protein sequence ID" value="Kaladp0008s0821.1.v1.1"/>
    <property type="gene ID" value="Kaladp0008s0821.v1.1"/>
</dbReference>
<evidence type="ECO:0000313" key="5">
    <source>
        <dbReference type="Proteomes" id="UP000594263"/>
    </source>
</evidence>
<evidence type="ECO:0000256" key="1">
    <source>
        <dbReference type="ARBA" id="ARBA00023186"/>
    </source>
</evidence>
<dbReference type="SUPFAM" id="SSF54236">
    <property type="entry name" value="Ubiquitin-like"/>
    <property type="match status" value="1"/>
</dbReference>
<dbReference type="GO" id="GO:0051087">
    <property type="term" value="F:protein-folding chaperone binding"/>
    <property type="evidence" value="ECO:0007669"/>
    <property type="project" value="InterPro"/>
</dbReference>
<dbReference type="PANTHER" id="PTHR12329">
    <property type="entry name" value="BCL2-ASSOCIATED ATHANOGENE"/>
    <property type="match status" value="1"/>
</dbReference>
<evidence type="ECO:0000259" key="3">
    <source>
        <dbReference type="PROSITE" id="PS50053"/>
    </source>
</evidence>
<dbReference type="PROSITE" id="PS50053">
    <property type="entry name" value="UBIQUITIN_2"/>
    <property type="match status" value="1"/>
</dbReference>
<dbReference type="PANTHER" id="PTHR12329:SF17">
    <property type="entry name" value="OS04G0619900 PROTEIN"/>
    <property type="match status" value="1"/>
</dbReference>
<reference evidence="4" key="1">
    <citation type="submission" date="2021-01" db="UniProtKB">
        <authorList>
            <consortium name="EnsemblPlants"/>
        </authorList>
    </citation>
    <scope>IDENTIFICATION</scope>
</reference>
<dbReference type="InterPro" id="IPR029071">
    <property type="entry name" value="Ubiquitin-like_domsf"/>
</dbReference>
<protein>
    <recommendedName>
        <fullName evidence="3">Ubiquitin-like domain-containing protein</fullName>
    </recommendedName>
</protein>
<keyword evidence="5" id="KW-1185">Reference proteome</keyword>
<name>A0A7N0RDN7_KALFE</name>
<dbReference type="InterPro" id="IPR036533">
    <property type="entry name" value="BAG_dom_sf"/>
</dbReference>
<dbReference type="InterPro" id="IPR000626">
    <property type="entry name" value="Ubiquitin-like_dom"/>
</dbReference>
<dbReference type="GO" id="GO:0050821">
    <property type="term" value="P:protein stabilization"/>
    <property type="evidence" value="ECO:0007669"/>
    <property type="project" value="TreeGrafter"/>
</dbReference>
<dbReference type="Gramene" id="Kaladp0008s0821.1.v1.1">
    <property type="protein sequence ID" value="Kaladp0008s0821.1.v1.1"/>
    <property type="gene ID" value="Kaladp0008s0821.v1.1"/>
</dbReference>
<dbReference type="InterPro" id="IPR003103">
    <property type="entry name" value="BAG_domain"/>
</dbReference>
<dbReference type="Pfam" id="PF02179">
    <property type="entry name" value="BAG"/>
    <property type="match status" value="1"/>
</dbReference>
<feature type="region of interest" description="Disordered" evidence="2">
    <location>
        <begin position="1"/>
        <end position="23"/>
    </location>
</feature>
<dbReference type="InterPro" id="IPR039773">
    <property type="entry name" value="BAG_chaperone_regulator"/>
</dbReference>
<accession>A0A7N0RDN7</accession>
<dbReference type="OMA" id="QSARCAI"/>
<dbReference type="GO" id="GO:0005737">
    <property type="term" value="C:cytoplasm"/>
    <property type="evidence" value="ECO:0007669"/>
    <property type="project" value="TreeGrafter"/>
</dbReference>
<dbReference type="Pfam" id="PF00240">
    <property type="entry name" value="ubiquitin"/>
    <property type="match status" value="1"/>
</dbReference>
<feature type="domain" description="Ubiquitin-like" evidence="3">
    <location>
        <begin position="56"/>
        <end position="124"/>
    </location>
</feature>
<evidence type="ECO:0000256" key="2">
    <source>
        <dbReference type="SAM" id="MobiDB-lite"/>
    </source>
</evidence>